<keyword evidence="1" id="KW-0472">Membrane</keyword>
<feature type="transmembrane region" description="Helical" evidence="1">
    <location>
        <begin position="228"/>
        <end position="246"/>
    </location>
</feature>
<protein>
    <recommendedName>
        <fullName evidence="4">YhfC family intramembrane metalloprotease</fullName>
    </recommendedName>
</protein>
<sequence>MISTTSIVLMGISGLFSILLPFIFILILRRRFSIRWIPILIGAATFIIFAMVLEQISHLLVLRPGEGGEVHTLVDSPWLYVLYGVLAAGIFEETGRLTAFLLMKKKYRQVDSAISYGIGHGGIEAVIVLGLGMLNTIIFSFMINSGSSIVDTLPQATVESIVGTPAVAYALGIVERIFAIGVHLGLSVIVFAAVMKGRWRLFPLAIVLHALTNVTAAMMQAGLITSMWVMYAGFIVMTLVTLWIAYNVSLRNRRIEENMEI</sequence>
<gene>
    <name evidence="2" type="ORF">WN59_11590</name>
</gene>
<feature type="transmembrane region" description="Helical" evidence="1">
    <location>
        <begin position="123"/>
        <end position="143"/>
    </location>
</feature>
<dbReference type="OrthoDB" id="9807167at2"/>
<feature type="transmembrane region" description="Helical" evidence="1">
    <location>
        <begin position="177"/>
        <end position="194"/>
    </location>
</feature>
<feature type="transmembrane region" description="Helical" evidence="1">
    <location>
        <begin position="201"/>
        <end position="222"/>
    </location>
</feature>
<dbReference type="Proteomes" id="UP000034287">
    <property type="component" value="Unassembled WGS sequence"/>
</dbReference>
<dbReference type="AlphaFoldDB" id="A0A0M2SGI3"/>
<dbReference type="PATRIC" id="fig|1432562.3.peg.2312"/>
<comment type="caution">
    <text evidence="2">The sequence shown here is derived from an EMBL/GenBank/DDBJ whole genome shotgun (WGS) entry which is preliminary data.</text>
</comment>
<dbReference type="RefSeq" id="WP_046517456.1">
    <property type="nucleotide sequence ID" value="NZ_LAYZ01000025.1"/>
</dbReference>
<accession>A0A0M2SGI3</accession>
<keyword evidence="3" id="KW-1185">Reference proteome</keyword>
<feature type="transmembrane region" description="Helical" evidence="1">
    <location>
        <begin position="39"/>
        <end position="60"/>
    </location>
</feature>
<dbReference type="InterPro" id="IPR011397">
    <property type="entry name" value="YhfC"/>
</dbReference>
<evidence type="ECO:0008006" key="4">
    <source>
        <dbReference type="Google" id="ProtNLM"/>
    </source>
</evidence>
<reference evidence="2 3" key="1">
    <citation type="submission" date="2015-04" db="EMBL/GenBank/DDBJ databases">
        <title>Taxonomic description and genome sequence of Salinicoccus sediminis sp. nov., a novel hyper halotolerant bacterium isolated from marine sediment.</title>
        <authorList>
            <person name="Mathan Kumar R."/>
            <person name="Kaur G."/>
            <person name="Kumar N."/>
            <person name="Kumar A."/>
            <person name="Singh N.K."/>
            <person name="Kaur N."/>
            <person name="Mayilraj S."/>
        </authorList>
    </citation>
    <scope>NUCLEOTIDE SEQUENCE [LARGE SCALE GENOMIC DNA]</scope>
    <source>
        <strain evidence="2 3">SV-16</strain>
    </source>
</reference>
<feature type="transmembrane region" description="Helical" evidence="1">
    <location>
        <begin position="6"/>
        <end position="27"/>
    </location>
</feature>
<dbReference type="Pfam" id="PF10086">
    <property type="entry name" value="YhfC"/>
    <property type="match status" value="1"/>
</dbReference>
<dbReference type="STRING" id="1432562.WN59_11590"/>
<evidence type="ECO:0000313" key="2">
    <source>
        <dbReference type="EMBL" id="KKK33388.1"/>
    </source>
</evidence>
<evidence type="ECO:0000256" key="1">
    <source>
        <dbReference type="SAM" id="Phobius"/>
    </source>
</evidence>
<dbReference type="EMBL" id="LAYZ01000025">
    <property type="protein sequence ID" value="KKK33388.1"/>
    <property type="molecule type" value="Genomic_DNA"/>
</dbReference>
<keyword evidence="1" id="KW-1133">Transmembrane helix</keyword>
<organism evidence="2 3">
    <name type="scientific">Salinicoccus sediminis</name>
    <dbReference type="NCBI Taxonomy" id="1432562"/>
    <lineage>
        <taxon>Bacteria</taxon>
        <taxon>Bacillati</taxon>
        <taxon>Bacillota</taxon>
        <taxon>Bacilli</taxon>
        <taxon>Bacillales</taxon>
        <taxon>Staphylococcaceae</taxon>
        <taxon>Salinicoccus</taxon>
    </lineage>
</organism>
<name>A0A0M2SGI3_9STAP</name>
<proteinExistence type="predicted"/>
<dbReference type="PIRSF" id="PIRSF033101">
    <property type="entry name" value="UCP033101"/>
    <property type="match status" value="1"/>
</dbReference>
<evidence type="ECO:0000313" key="3">
    <source>
        <dbReference type="Proteomes" id="UP000034287"/>
    </source>
</evidence>
<feature type="transmembrane region" description="Helical" evidence="1">
    <location>
        <begin position="80"/>
        <end position="102"/>
    </location>
</feature>
<keyword evidence="1" id="KW-0812">Transmembrane</keyword>